<dbReference type="Gene3D" id="3.20.20.80">
    <property type="entry name" value="Glycosidases"/>
    <property type="match status" value="1"/>
</dbReference>
<dbReference type="PANTHER" id="PTHR36447">
    <property type="entry name" value="BETA-GALACTOSIDASE GANA"/>
    <property type="match status" value="1"/>
</dbReference>
<evidence type="ECO:0000313" key="2">
    <source>
        <dbReference type="EMBL" id="KIY92707.1"/>
    </source>
</evidence>
<dbReference type="GO" id="GO:0004565">
    <property type="term" value="F:beta-galactosidase activity"/>
    <property type="evidence" value="ECO:0007669"/>
    <property type="project" value="InterPro"/>
</dbReference>
<organism evidence="2 3">
    <name type="scientific">Monoraphidium neglectum</name>
    <dbReference type="NCBI Taxonomy" id="145388"/>
    <lineage>
        <taxon>Eukaryota</taxon>
        <taxon>Viridiplantae</taxon>
        <taxon>Chlorophyta</taxon>
        <taxon>core chlorophytes</taxon>
        <taxon>Chlorophyceae</taxon>
        <taxon>CS clade</taxon>
        <taxon>Sphaeropleales</taxon>
        <taxon>Selenastraceae</taxon>
        <taxon>Monoraphidium</taxon>
    </lineage>
</organism>
<dbReference type="GeneID" id="25732900"/>
<dbReference type="InterPro" id="IPR003476">
    <property type="entry name" value="Glyco_hydro_42"/>
</dbReference>
<dbReference type="GO" id="GO:0005975">
    <property type="term" value="P:carbohydrate metabolic process"/>
    <property type="evidence" value="ECO:0007669"/>
    <property type="project" value="InterPro"/>
</dbReference>
<dbReference type="AlphaFoldDB" id="A0A0D2IXS1"/>
<dbReference type="RefSeq" id="XP_013891727.1">
    <property type="nucleotide sequence ID" value="XM_014036273.1"/>
</dbReference>
<reference evidence="2 3" key="1">
    <citation type="journal article" date="2013" name="BMC Genomics">
        <title>Reconstruction of the lipid metabolism for the microalga Monoraphidium neglectum from its genome sequence reveals characteristics suitable for biofuel production.</title>
        <authorList>
            <person name="Bogen C."/>
            <person name="Al-Dilaimi A."/>
            <person name="Albersmeier A."/>
            <person name="Wichmann J."/>
            <person name="Grundmann M."/>
            <person name="Rupp O."/>
            <person name="Lauersen K.J."/>
            <person name="Blifernez-Klassen O."/>
            <person name="Kalinowski J."/>
            <person name="Goesmann A."/>
            <person name="Mussgnug J.H."/>
            <person name="Kruse O."/>
        </authorList>
    </citation>
    <scope>NUCLEOTIDE SEQUENCE [LARGE SCALE GENOMIC DNA]</scope>
    <source>
        <strain evidence="2 3">SAG 48.87</strain>
    </source>
</reference>
<name>A0A0D2IXS1_9CHLO</name>
<evidence type="ECO:0000256" key="1">
    <source>
        <dbReference type="SAM" id="MobiDB-lite"/>
    </source>
</evidence>
<proteinExistence type="predicted"/>
<dbReference type="Proteomes" id="UP000054498">
    <property type="component" value="Unassembled WGS sequence"/>
</dbReference>
<protein>
    <recommendedName>
        <fullName evidence="4">Glycoside hydrolase family 42 N-terminal domain-containing protein</fullName>
    </recommendedName>
</protein>
<dbReference type="EMBL" id="KK105384">
    <property type="protein sequence ID" value="KIY92707.1"/>
    <property type="molecule type" value="Genomic_DNA"/>
</dbReference>
<evidence type="ECO:0008006" key="4">
    <source>
        <dbReference type="Google" id="ProtNLM"/>
    </source>
</evidence>
<feature type="compositionally biased region" description="Gly residues" evidence="1">
    <location>
        <begin position="296"/>
        <end position="316"/>
    </location>
</feature>
<dbReference type="PANTHER" id="PTHR36447:SF1">
    <property type="entry name" value="BETA-GALACTOSIDASE GANA"/>
    <property type="match status" value="1"/>
</dbReference>
<sequence length="459" mass="47444">MALAGAWQAAALGRMAEVDAGCVHSIQPSFNNEYETKYTQERDCFQDYSPGALASYRKHLAALNPDLAFWNARWAPDGAADGAFASWEAVQPPAMYQHGKHRDDGARSARYWDWQAWRHAALHDAHERACARAAARGFRCILHFGEFLTSNDAIYAGGAIFSLAASPWVDFVVVDSNFLTAAHNLNDVRIVQLLLAAMKPFGKPVFFEGAFERFKDGAMHKRAVELTVSSGAHGVGFTNWLGRVEEGSFFSTVLGPAGVGPAAGGRHAAAEAAMAGVLGGDGAYLAHMGSPRALRLGGGGGGGSSGNSGSGSGGGASSSSAVAAAPVPAGAANGGAPRVAILAPHRSFQAFKGLAVGPDGKLVDDALQEELFRCLDAVEAATTSTNNLGLFAVPPMILPALDGLDEVWYLEPEVLLSSDAAAVAAARARAALAGVPVHVCGGAARAGPPHVVQECCGGV</sequence>
<gene>
    <name evidence="2" type="ORF">MNEG_15257</name>
</gene>
<dbReference type="KEGG" id="mng:MNEG_15257"/>
<keyword evidence="3" id="KW-1185">Reference proteome</keyword>
<dbReference type="OrthoDB" id="524207at2759"/>
<evidence type="ECO:0000313" key="3">
    <source>
        <dbReference type="Proteomes" id="UP000054498"/>
    </source>
</evidence>
<feature type="region of interest" description="Disordered" evidence="1">
    <location>
        <begin position="296"/>
        <end position="319"/>
    </location>
</feature>
<accession>A0A0D2IXS1</accession>